<dbReference type="NCBIfam" id="NF033103">
    <property type="entry name" value="bla_class_A"/>
    <property type="match status" value="1"/>
</dbReference>
<evidence type="ECO:0000259" key="8">
    <source>
        <dbReference type="Pfam" id="PF13354"/>
    </source>
</evidence>
<evidence type="ECO:0000256" key="7">
    <source>
        <dbReference type="SAM" id="SignalP"/>
    </source>
</evidence>
<dbReference type="Gene3D" id="3.40.710.10">
    <property type="entry name" value="DD-peptidase/beta-lactamase superfamily"/>
    <property type="match status" value="1"/>
</dbReference>
<accession>A0A918VKW2</accession>
<dbReference type="PRINTS" id="PR00118">
    <property type="entry name" value="BLACTAMASEA"/>
</dbReference>
<evidence type="ECO:0000256" key="6">
    <source>
        <dbReference type="RuleBase" id="RU361140"/>
    </source>
</evidence>
<dbReference type="InterPro" id="IPR012338">
    <property type="entry name" value="Beta-lactam/transpept-like"/>
</dbReference>
<dbReference type="Proteomes" id="UP000634139">
    <property type="component" value="Unassembled WGS sequence"/>
</dbReference>
<dbReference type="SUPFAM" id="SSF56601">
    <property type="entry name" value="beta-lactamase/transpeptidase-like"/>
    <property type="match status" value="1"/>
</dbReference>
<keyword evidence="5 6" id="KW-0046">Antibiotic resistance</keyword>
<gene>
    <name evidence="9" type="ORF">GCM10011617_28440</name>
</gene>
<comment type="catalytic activity">
    <reaction evidence="1 6">
        <text>a beta-lactam + H2O = a substituted beta-amino acid</text>
        <dbReference type="Rhea" id="RHEA:20401"/>
        <dbReference type="ChEBI" id="CHEBI:15377"/>
        <dbReference type="ChEBI" id="CHEBI:35627"/>
        <dbReference type="ChEBI" id="CHEBI:140347"/>
        <dbReference type="EC" id="3.5.2.6"/>
    </reaction>
</comment>
<keyword evidence="7" id="KW-0732">Signal</keyword>
<feature type="domain" description="Beta-lactamase class A catalytic" evidence="8">
    <location>
        <begin position="87"/>
        <end position="311"/>
    </location>
</feature>
<feature type="chain" id="PRO_5037663616" description="Beta-lactamase" evidence="7">
    <location>
        <begin position="28"/>
        <end position="349"/>
    </location>
</feature>
<keyword evidence="10" id="KW-1185">Reference proteome</keyword>
<comment type="similarity">
    <text evidence="2 6">Belongs to the class-A beta-lactamase family.</text>
</comment>
<evidence type="ECO:0000256" key="1">
    <source>
        <dbReference type="ARBA" id="ARBA00001526"/>
    </source>
</evidence>
<dbReference type="PROSITE" id="PS00146">
    <property type="entry name" value="BETA_LACTAMASE_A"/>
    <property type="match status" value="1"/>
</dbReference>
<protein>
    <recommendedName>
        <fullName evidence="3 6">Beta-lactamase</fullName>
        <ecNumber evidence="3 6">3.5.2.6</ecNumber>
    </recommendedName>
</protein>
<evidence type="ECO:0000256" key="2">
    <source>
        <dbReference type="ARBA" id="ARBA00009009"/>
    </source>
</evidence>
<organism evidence="9 10">
    <name type="scientific">Novosphingobium arvoryzae</name>
    <dbReference type="NCBI Taxonomy" id="1256514"/>
    <lineage>
        <taxon>Bacteria</taxon>
        <taxon>Pseudomonadati</taxon>
        <taxon>Pseudomonadota</taxon>
        <taxon>Alphaproteobacteria</taxon>
        <taxon>Sphingomonadales</taxon>
        <taxon>Sphingomonadaceae</taxon>
        <taxon>Novosphingobium</taxon>
    </lineage>
</organism>
<dbReference type="PANTHER" id="PTHR35333">
    <property type="entry name" value="BETA-LACTAMASE"/>
    <property type="match status" value="1"/>
</dbReference>
<evidence type="ECO:0000256" key="5">
    <source>
        <dbReference type="ARBA" id="ARBA00023251"/>
    </source>
</evidence>
<dbReference type="GO" id="GO:0046677">
    <property type="term" value="P:response to antibiotic"/>
    <property type="evidence" value="ECO:0007669"/>
    <property type="project" value="UniProtKB-UniRule"/>
</dbReference>
<evidence type="ECO:0000313" key="10">
    <source>
        <dbReference type="Proteomes" id="UP000634139"/>
    </source>
</evidence>
<dbReference type="EMBL" id="BMZD01000009">
    <property type="protein sequence ID" value="GHA05790.1"/>
    <property type="molecule type" value="Genomic_DNA"/>
</dbReference>
<feature type="signal peptide" evidence="7">
    <location>
        <begin position="1"/>
        <end position="27"/>
    </location>
</feature>
<dbReference type="InterPro" id="IPR023650">
    <property type="entry name" value="Beta-lactam_class-A_AS"/>
</dbReference>
<dbReference type="AlphaFoldDB" id="A0A918VKW2"/>
<dbReference type="Pfam" id="PF13354">
    <property type="entry name" value="Beta-lactamase2"/>
    <property type="match status" value="1"/>
</dbReference>
<evidence type="ECO:0000256" key="4">
    <source>
        <dbReference type="ARBA" id="ARBA00022801"/>
    </source>
</evidence>
<dbReference type="RefSeq" id="WP_229822533.1">
    <property type="nucleotide sequence ID" value="NZ_BMZD01000009.1"/>
</dbReference>
<dbReference type="GO" id="GO:0008800">
    <property type="term" value="F:beta-lactamase activity"/>
    <property type="evidence" value="ECO:0007669"/>
    <property type="project" value="UniProtKB-UniRule"/>
</dbReference>
<dbReference type="InterPro" id="IPR000871">
    <property type="entry name" value="Beta-lactam_class-A"/>
</dbReference>
<evidence type="ECO:0000256" key="3">
    <source>
        <dbReference type="ARBA" id="ARBA00012865"/>
    </source>
</evidence>
<dbReference type="EC" id="3.5.2.6" evidence="3 6"/>
<comment type="caution">
    <text evidence="9">The sequence shown here is derived from an EMBL/GenBank/DDBJ whole genome shotgun (WGS) entry which is preliminary data.</text>
</comment>
<reference evidence="9" key="2">
    <citation type="submission" date="2020-09" db="EMBL/GenBank/DDBJ databases">
        <authorList>
            <person name="Sun Q."/>
            <person name="Kim S."/>
        </authorList>
    </citation>
    <scope>NUCLEOTIDE SEQUENCE</scope>
    <source>
        <strain evidence="9">KCTC 32422</strain>
    </source>
</reference>
<sequence length="349" mass="36630">MKTGLISKLITGLAFAGALAVPAAARANGDALELDFDRVLGSQPRAPRDVPAPTQPFVPAMPAPNVYPGGLEAQLAGLASAERGRIGVAALDLATGRTVSVLGDQPFPMASTSKIAVVATFLDGVDQGRWKLTDRFPLMIPQGSRKFSSTVAPVRPGAMISAHGLIELAITRSDNPATDALLAVVGGPQAVNRWLRKAGISGMRMDRDIATLVRDDGEHNPATTIDQRDSATPLAMVELLGGLYQGQWLSPQSRNVLLGAMGRTVTGKRRLRAQLPAGADIAHKTGTLFNTSSDVGIIQTPDGRAIAIAVYATGQGGKPQRDARIATIARVVYDGYQTEASSVRRTASR</sequence>
<reference evidence="9" key="1">
    <citation type="journal article" date="2014" name="Int. J. Syst. Evol. Microbiol.">
        <title>Complete genome sequence of Corynebacterium casei LMG S-19264T (=DSM 44701T), isolated from a smear-ripened cheese.</title>
        <authorList>
            <consortium name="US DOE Joint Genome Institute (JGI-PGF)"/>
            <person name="Walter F."/>
            <person name="Albersmeier A."/>
            <person name="Kalinowski J."/>
            <person name="Ruckert C."/>
        </authorList>
    </citation>
    <scope>NUCLEOTIDE SEQUENCE</scope>
    <source>
        <strain evidence="9">KCTC 32422</strain>
    </source>
</reference>
<dbReference type="PANTHER" id="PTHR35333:SF3">
    <property type="entry name" value="BETA-LACTAMASE-TYPE TRANSPEPTIDASE FOLD CONTAINING PROTEIN"/>
    <property type="match status" value="1"/>
</dbReference>
<keyword evidence="4 6" id="KW-0378">Hydrolase</keyword>
<dbReference type="GO" id="GO:0030655">
    <property type="term" value="P:beta-lactam antibiotic catabolic process"/>
    <property type="evidence" value="ECO:0007669"/>
    <property type="project" value="InterPro"/>
</dbReference>
<evidence type="ECO:0000313" key="9">
    <source>
        <dbReference type="EMBL" id="GHA05790.1"/>
    </source>
</evidence>
<dbReference type="InterPro" id="IPR045155">
    <property type="entry name" value="Beta-lactam_cat"/>
</dbReference>
<name>A0A918VKW2_9SPHN</name>
<proteinExistence type="inferred from homology"/>